<gene>
    <name evidence="1" type="ORF">T12_1316</name>
</gene>
<evidence type="ECO:0000313" key="1">
    <source>
        <dbReference type="EMBL" id="KRY04894.1"/>
    </source>
</evidence>
<keyword evidence="2" id="KW-1185">Reference proteome</keyword>
<reference evidence="1 2" key="1">
    <citation type="submission" date="2015-01" db="EMBL/GenBank/DDBJ databases">
        <title>Evolution of Trichinella species and genotypes.</title>
        <authorList>
            <person name="Korhonen P.K."/>
            <person name="Edoardo P."/>
            <person name="Giuseppe L.R."/>
            <person name="Gasser R.B."/>
        </authorList>
    </citation>
    <scope>NUCLEOTIDE SEQUENCE [LARGE SCALE GENOMIC DNA]</scope>
    <source>
        <strain evidence="1">ISS2496</strain>
    </source>
</reference>
<dbReference type="AlphaFoldDB" id="A0A0V0YX99"/>
<dbReference type="Proteomes" id="UP000054783">
    <property type="component" value="Unassembled WGS sequence"/>
</dbReference>
<name>A0A0V0YX99_9BILA</name>
<protein>
    <submittedName>
        <fullName evidence="1">Uncharacterized protein</fullName>
    </submittedName>
</protein>
<dbReference type="EMBL" id="JYDQ01001635">
    <property type="protein sequence ID" value="KRY04894.1"/>
    <property type="molecule type" value="Genomic_DNA"/>
</dbReference>
<sequence>MVSVGNVPPLGMKGYPLPLIAFKFFSRANIEQQECCKSKTRLKFMKLGMLSWSGINMPW</sequence>
<proteinExistence type="predicted"/>
<comment type="caution">
    <text evidence="1">The sequence shown here is derived from an EMBL/GenBank/DDBJ whole genome shotgun (WGS) entry which is preliminary data.</text>
</comment>
<evidence type="ECO:0000313" key="2">
    <source>
        <dbReference type="Proteomes" id="UP000054783"/>
    </source>
</evidence>
<accession>A0A0V0YX99</accession>
<organism evidence="1 2">
    <name type="scientific">Trichinella patagoniensis</name>
    <dbReference type="NCBI Taxonomy" id="990121"/>
    <lineage>
        <taxon>Eukaryota</taxon>
        <taxon>Metazoa</taxon>
        <taxon>Ecdysozoa</taxon>
        <taxon>Nematoda</taxon>
        <taxon>Enoplea</taxon>
        <taxon>Dorylaimia</taxon>
        <taxon>Trichinellida</taxon>
        <taxon>Trichinellidae</taxon>
        <taxon>Trichinella</taxon>
    </lineage>
</organism>